<name>A0A7U9P6G2_GEOTM</name>
<dbReference type="AlphaFoldDB" id="A0A7U9P6G2"/>
<sequence length="51" mass="6158">MIKKEDQLISLFGSMPPKGDRSPMDWKSIRRQAKEEWLKKLENREQIKTKK</sequence>
<dbReference type="EMBL" id="AYSF01000045">
    <property type="protein sequence ID" value="ESU72330.1"/>
    <property type="molecule type" value="Genomic_DNA"/>
</dbReference>
<proteinExistence type="predicted"/>
<comment type="caution">
    <text evidence="2">The sequence shown here is derived from an EMBL/GenBank/DDBJ whole genome shotgun (WGS) entry which is preliminary data.</text>
</comment>
<keyword evidence="3" id="KW-1185">Reference proteome</keyword>
<feature type="region of interest" description="Disordered" evidence="1">
    <location>
        <begin position="1"/>
        <end position="25"/>
    </location>
</feature>
<dbReference type="RefSeq" id="WP_011230218.1">
    <property type="nucleotide sequence ID" value="NZ_AYSF01000045.1"/>
</dbReference>
<evidence type="ECO:0000313" key="3">
    <source>
        <dbReference type="Proteomes" id="UP000018339"/>
    </source>
</evidence>
<reference evidence="2 3" key="1">
    <citation type="journal article" date="2014" name="Genome Announc.">
        <title>Draft Genome Sequence of Geobacillus thermopakistaniensis Strain MAS1.</title>
        <authorList>
            <person name="Siddiqui M.A."/>
            <person name="Rashid N."/>
            <person name="Ayyampalayam S."/>
            <person name="Whitman W.B."/>
        </authorList>
    </citation>
    <scope>NUCLEOTIDE SEQUENCE [LARGE SCALE GENOMIC DNA]</scope>
    <source>
        <strain evidence="2 3">MAS1</strain>
    </source>
</reference>
<dbReference type="GeneID" id="51990076"/>
<dbReference type="Proteomes" id="UP000018339">
    <property type="component" value="Unassembled WGS sequence"/>
</dbReference>
<accession>A0A7U9P6G2</accession>
<evidence type="ECO:0000256" key="1">
    <source>
        <dbReference type="SAM" id="MobiDB-lite"/>
    </source>
</evidence>
<evidence type="ECO:0000313" key="2">
    <source>
        <dbReference type="EMBL" id="ESU72330.1"/>
    </source>
</evidence>
<organism evidence="2 3">
    <name type="scientific">Geobacillus thermopakistaniensis (strain MAS1)</name>
    <dbReference type="NCBI Taxonomy" id="1408282"/>
    <lineage>
        <taxon>Bacteria</taxon>
        <taxon>Bacillati</taxon>
        <taxon>Bacillota</taxon>
        <taxon>Bacilli</taxon>
        <taxon>Bacillales</taxon>
        <taxon>Anoxybacillaceae</taxon>
        <taxon>Geobacillus</taxon>
    </lineage>
</organism>
<gene>
    <name evidence="2" type="ORF">T260_08675</name>
</gene>
<protein>
    <submittedName>
        <fullName evidence="2">Uncharacterized protein</fullName>
    </submittedName>
</protein>